<accession>A0A561BUG7</accession>
<evidence type="ECO:0000256" key="2">
    <source>
        <dbReference type="SAM" id="SignalP"/>
    </source>
</evidence>
<keyword evidence="5" id="KW-1185">Reference proteome</keyword>
<dbReference type="EMBL" id="VIVK01000001">
    <property type="protein sequence ID" value="TWD82526.1"/>
    <property type="molecule type" value="Genomic_DNA"/>
</dbReference>
<dbReference type="PANTHER" id="PTHR35174:SF3">
    <property type="entry name" value="BLL7171 PROTEIN"/>
    <property type="match status" value="1"/>
</dbReference>
<dbReference type="RefSeq" id="WP_145808180.1">
    <property type="nucleotide sequence ID" value="NZ_VIVK01000001.1"/>
</dbReference>
<name>A0A561BUG7_9ACTN</name>
<evidence type="ECO:0000313" key="5">
    <source>
        <dbReference type="Proteomes" id="UP000318380"/>
    </source>
</evidence>
<keyword evidence="2" id="KW-0732">Signal</keyword>
<dbReference type="SUPFAM" id="SSF54909">
    <property type="entry name" value="Dimeric alpha+beta barrel"/>
    <property type="match status" value="1"/>
</dbReference>
<dbReference type="Gene3D" id="3.30.70.1060">
    <property type="entry name" value="Dimeric alpha+beta barrel"/>
    <property type="match status" value="1"/>
</dbReference>
<comment type="similarity">
    <text evidence="1">Belongs to the YciI family.</text>
</comment>
<dbReference type="Proteomes" id="UP000318380">
    <property type="component" value="Unassembled WGS sequence"/>
</dbReference>
<evidence type="ECO:0000256" key="1">
    <source>
        <dbReference type="ARBA" id="ARBA00007689"/>
    </source>
</evidence>
<dbReference type="PANTHER" id="PTHR35174">
    <property type="entry name" value="BLL7171 PROTEIN-RELATED"/>
    <property type="match status" value="1"/>
</dbReference>
<feature type="chain" id="PRO_5038976370" description="YCII-related domain-containing protein" evidence="2">
    <location>
        <begin position="18"/>
        <end position="108"/>
    </location>
</feature>
<dbReference type="OrthoDB" id="668782at2"/>
<evidence type="ECO:0000259" key="3">
    <source>
        <dbReference type="Pfam" id="PF03795"/>
    </source>
</evidence>
<protein>
    <recommendedName>
        <fullName evidence="3">YCII-related domain-containing protein</fullName>
    </recommendedName>
</protein>
<organism evidence="4 5">
    <name type="scientific">Kribbella amoyensis</name>
    <dbReference type="NCBI Taxonomy" id="996641"/>
    <lineage>
        <taxon>Bacteria</taxon>
        <taxon>Bacillati</taxon>
        <taxon>Actinomycetota</taxon>
        <taxon>Actinomycetes</taxon>
        <taxon>Propionibacteriales</taxon>
        <taxon>Kribbellaceae</taxon>
        <taxon>Kribbella</taxon>
    </lineage>
</organism>
<feature type="signal peptide" evidence="2">
    <location>
        <begin position="1"/>
        <end position="17"/>
    </location>
</feature>
<dbReference type="Pfam" id="PF03795">
    <property type="entry name" value="YCII"/>
    <property type="match status" value="1"/>
</dbReference>
<dbReference type="AlphaFoldDB" id="A0A561BUG7"/>
<comment type="caution">
    <text evidence="4">The sequence shown here is derived from an EMBL/GenBank/DDBJ whole genome shotgun (WGS) entry which is preliminary data.</text>
</comment>
<gene>
    <name evidence="4" type="ORF">FB561_3659</name>
</gene>
<proteinExistence type="inferred from homology"/>
<dbReference type="InterPro" id="IPR005545">
    <property type="entry name" value="YCII"/>
</dbReference>
<evidence type="ECO:0000313" key="4">
    <source>
        <dbReference type="EMBL" id="TWD82526.1"/>
    </source>
</evidence>
<sequence>MAQFAIMLYLPAPAALADIPPEELAAQERHGAELEELGVKIVSGYALEGSTAARTVRGETVADGPFTATAEVLAGFLVIEARDADHALEVGRRNPAVRRGAVEVRPLL</sequence>
<reference evidence="4 5" key="1">
    <citation type="submission" date="2019-06" db="EMBL/GenBank/DDBJ databases">
        <title>Sequencing the genomes of 1000 actinobacteria strains.</title>
        <authorList>
            <person name="Klenk H.-P."/>
        </authorList>
    </citation>
    <scope>NUCLEOTIDE SEQUENCE [LARGE SCALE GENOMIC DNA]</scope>
    <source>
        <strain evidence="4 5">DSM 24683</strain>
    </source>
</reference>
<feature type="domain" description="YCII-related" evidence="3">
    <location>
        <begin position="12"/>
        <end position="107"/>
    </location>
</feature>
<dbReference type="InterPro" id="IPR011008">
    <property type="entry name" value="Dimeric_a/b-barrel"/>
</dbReference>